<name>A0AA38FU40_TAXCH</name>
<reference evidence="2 3" key="1">
    <citation type="journal article" date="2021" name="Nat. Plants">
        <title>The Taxus genome provides insights into paclitaxel biosynthesis.</title>
        <authorList>
            <person name="Xiong X."/>
            <person name="Gou J."/>
            <person name="Liao Q."/>
            <person name="Li Y."/>
            <person name="Zhou Q."/>
            <person name="Bi G."/>
            <person name="Li C."/>
            <person name="Du R."/>
            <person name="Wang X."/>
            <person name="Sun T."/>
            <person name="Guo L."/>
            <person name="Liang H."/>
            <person name="Lu P."/>
            <person name="Wu Y."/>
            <person name="Zhang Z."/>
            <person name="Ro D.K."/>
            <person name="Shang Y."/>
            <person name="Huang S."/>
            <person name="Yan J."/>
        </authorList>
    </citation>
    <scope>NUCLEOTIDE SEQUENCE [LARGE SCALE GENOMIC DNA]</scope>
    <source>
        <strain evidence="2">Ta-2019</strain>
    </source>
</reference>
<dbReference type="AlphaFoldDB" id="A0AA38FU40"/>
<evidence type="ECO:0000313" key="2">
    <source>
        <dbReference type="EMBL" id="KAH9310306.1"/>
    </source>
</evidence>
<comment type="caution">
    <text evidence="2">The sequence shown here is derived from an EMBL/GenBank/DDBJ whole genome shotgun (WGS) entry which is preliminary data.</text>
</comment>
<protein>
    <submittedName>
        <fullName evidence="2">Uncharacterized protein</fullName>
    </submittedName>
</protein>
<feature type="region of interest" description="Disordered" evidence="1">
    <location>
        <begin position="105"/>
        <end position="125"/>
    </location>
</feature>
<organism evidence="2 3">
    <name type="scientific">Taxus chinensis</name>
    <name type="common">Chinese yew</name>
    <name type="synonym">Taxus wallichiana var. chinensis</name>
    <dbReference type="NCBI Taxonomy" id="29808"/>
    <lineage>
        <taxon>Eukaryota</taxon>
        <taxon>Viridiplantae</taxon>
        <taxon>Streptophyta</taxon>
        <taxon>Embryophyta</taxon>
        <taxon>Tracheophyta</taxon>
        <taxon>Spermatophyta</taxon>
        <taxon>Pinopsida</taxon>
        <taxon>Pinidae</taxon>
        <taxon>Conifers II</taxon>
        <taxon>Cupressales</taxon>
        <taxon>Taxaceae</taxon>
        <taxon>Taxus</taxon>
    </lineage>
</organism>
<dbReference type="Proteomes" id="UP000824469">
    <property type="component" value="Unassembled WGS sequence"/>
</dbReference>
<evidence type="ECO:0000313" key="3">
    <source>
        <dbReference type="Proteomes" id="UP000824469"/>
    </source>
</evidence>
<proteinExistence type="predicted"/>
<gene>
    <name evidence="2" type="ORF">KI387_044711</name>
</gene>
<accession>A0AA38FU40</accession>
<sequence>SRNSKLEGRKVWKVIRDLTARKEIPIVEFQSEQPFIEDCNSSSSGSDSENPIADLNSPSSEGPSYAFERLSPKFSPLFSKFSRDHQEGEPLREIYFEEFIPIPQRPLTPHHFVSPPRSPPQNKMA</sequence>
<feature type="non-terminal residue" evidence="2">
    <location>
        <position position="1"/>
    </location>
</feature>
<feature type="region of interest" description="Disordered" evidence="1">
    <location>
        <begin position="35"/>
        <end position="66"/>
    </location>
</feature>
<keyword evidence="3" id="KW-1185">Reference proteome</keyword>
<dbReference type="EMBL" id="JAHRHJ020000007">
    <property type="protein sequence ID" value="KAH9310306.1"/>
    <property type="molecule type" value="Genomic_DNA"/>
</dbReference>
<evidence type="ECO:0000256" key="1">
    <source>
        <dbReference type="SAM" id="MobiDB-lite"/>
    </source>
</evidence>